<accession>A0A196SJX9</accession>
<keyword evidence="3" id="KW-1185">Reference proteome</keyword>
<comment type="caution">
    <text evidence="2">The sequence shown here is derived from an EMBL/GenBank/DDBJ whole genome shotgun (WGS) entry which is preliminary data.</text>
</comment>
<dbReference type="Pfam" id="PF14204">
    <property type="entry name" value="Ribosomal_L18_c"/>
    <property type="match status" value="1"/>
</dbReference>
<gene>
    <name evidence="2" type="ORF">AV274_0875</name>
</gene>
<sequence>LYGKYANKKPLTYEQRKQRVAEKKAAMAARE</sequence>
<dbReference type="EMBL" id="LXWW01000033">
    <property type="protein sequence ID" value="OAO17358.1"/>
    <property type="molecule type" value="Genomic_DNA"/>
</dbReference>
<evidence type="ECO:0000313" key="3">
    <source>
        <dbReference type="Proteomes" id="UP000078348"/>
    </source>
</evidence>
<evidence type="ECO:0000259" key="1">
    <source>
        <dbReference type="Pfam" id="PF14204"/>
    </source>
</evidence>
<dbReference type="Proteomes" id="UP000078348">
    <property type="component" value="Unassembled WGS sequence"/>
</dbReference>
<dbReference type="AlphaFoldDB" id="A0A196SJX9"/>
<evidence type="ECO:0000313" key="2">
    <source>
        <dbReference type="EMBL" id="OAO17358.1"/>
    </source>
</evidence>
<dbReference type="InterPro" id="IPR025607">
    <property type="entry name" value="Ribosomal_uL18_C_euk"/>
</dbReference>
<organism evidence="2 3">
    <name type="scientific">Blastocystis sp. subtype 1 (strain ATCC 50177 / NandII)</name>
    <dbReference type="NCBI Taxonomy" id="478820"/>
    <lineage>
        <taxon>Eukaryota</taxon>
        <taxon>Sar</taxon>
        <taxon>Stramenopiles</taxon>
        <taxon>Bigyra</taxon>
        <taxon>Opalozoa</taxon>
        <taxon>Opalinata</taxon>
        <taxon>Blastocystidae</taxon>
        <taxon>Blastocystis</taxon>
    </lineage>
</organism>
<feature type="domain" description="Large ribosomal subunit protein uL18 C-terminal eukaryotes" evidence="1">
    <location>
        <begin position="4"/>
        <end position="28"/>
    </location>
</feature>
<feature type="non-terminal residue" evidence="2">
    <location>
        <position position="1"/>
    </location>
</feature>
<reference evidence="2 3" key="1">
    <citation type="submission" date="2016-05" db="EMBL/GenBank/DDBJ databases">
        <title>Nuclear genome of Blastocystis sp. subtype 1 NandII.</title>
        <authorList>
            <person name="Gentekaki E."/>
            <person name="Curtis B."/>
            <person name="Stairs C."/>
            <person name="Eme L."/>
            <person name="Herman E."/>
            <person name="Klimes V."/>
            <person name="Arias M.C."/>
            <person name="Elias M."/>
            <person name="Hilliou F."/>
            <person name="Klute M."/>
            <person name="Malik S.-B."/>
            <person name="Pightling A."/>
            <person name="Rachubinski R."/>
            <person name="Salas D."/>
            <person name="Schlacht A."/>
            <person name="Suga H."/>
            <person name="Archibald J."/>
            <person name="Ball S.G."/>
            <person name="Clark G."/>
            <person name="Dacks J."/>
            <person name="Van Der Giezen M."/>
            <person name="Tsaousis A."/>
            <person name="Roger A."/>
        </authorList>
    </citation>
    <scope>NUCLEOTIDE SEQUENCE [LARGE SCALE GENOMIC DNA]</scope>
    <source>
        <strain evidence="3">ATCC 50177 / NandII</strain>
    </source>
</reference>
<dbReference type="OrthoDB" id="1618453at2759"/>
<protein>
    <recommendedName>
        <fullName evidence="1">Large ribosomal subunit protein uL18 C-terminal eukaryotes domain-containing protein</fullName>
    </recommendedName>
</protein>
<name>A0A196SJX9_BLAHN</name>
<proteinExistence type="predicted"/>